<organism evidence="2 3">
    <name type="scientific">Oldenlandia corymbosa var. corymbosa</name>
    <dbReference type="NCBI Taxonomy" id="529605"/>
    <lineage>
        <taxon>Eukaryota</taxon>
        <taxon>Viridiplantae</taxon>
        <taxon>Streptophyta</taxon>
        <taxon>Embryophyta</taxon>
        <taxon>Tracheophyta</taxon>
        <taxon>Spermatophyta</taxon>
        <taxon>Magnoliopsida</taxon>
        <taxon>eudicotyledons</taxon>
        <taxon>Gunneridae</taxon>
        <taxon>Pentapetalae</taxon>
        <taxon>asterids</taxon>
        <taxon>lamiids</taxon>
        <taxon>Gentianales</taxon>
        <taxon>Rubiaceae</taxon>
        <taxon>Rubioideae</taxon>
        <taxon>Spermacoceae</taxon>
        <taxon>Hedyotis-Oldenlandia complex</taxon>
        <taxon>Oldenlandia</taxon>
    </lineage>
</organism>
<accession>A0AAV1EEG6</accession>
<dbReference type="EMBL" id="OX459126">
    <property type="protein sequence ID" value="CAI9118093.1"/>
    <property type="molecule type" value="Genomic_DNA"/>
</dbReference>
<sequence length="612" mass="69169">MLLFLLSEKNSKLLTVQFFHHGELKKEPYPHYEGGETSVYDHIDCSALLLAHLRIMCDATSGNKGGGTKFFCINEGVEEGDFHEVITDTKLQELYRDALAGDRLLILYDYPVNDVVDETTGEDAESESDSDSSDGDWDEKDSEYDQEESENDYDFAADDNGGVEGPKKHEASTLSAGAKKLSNSSVGAKKVQPTSLSKAYKYDEGNYDDNSGSELEPDSEEDLQSIQGSDPEDVDMPMLFHPKDMDKPPLRCGLTFSSQAECKEAIRHWNIRRGKRWRFKKDDKHRIKVICPEKYKKDHKSKTLKQCDWMIYVSIYNESPIVTTLVTRHKCKFRQRNKSVTSVIAGRICSQLVKDNQIITTIDYKRLAKEKYKSILTKSQAYRARRKSMRIVYGNVEDQPPGRPKSTKRKKSVSERIIEVDGKQKRSHNQRRRPFIDPPEGIVDLGSNVDDLFDAVNLGANTDVSSPGKRKLGDPDESNCERLVFMKAMLRRKKGHQSGSLLGGIHKAKPEALRRSPRKTQAASSSQPIQIPENVKIEKEKGQGRQQSLSQPIKILKNVQIKKDIKKGKQKTDNKEQQDAEPDVMFLDDPVHQVKQLQGEATSYGVCSMAEG</sequence>
<protein>
    <submittedName>
        <fullName evidence="2">OLC1v1019611C1</fullName>
    </submittedName>
</protein>
<feature type="compositionally biased region" description="Basic and acidic residues" evidence="1">
    <location>
        <begin position="412"/>
        <end position="424"/>
    </location>
</feature>
<feature type="compositionally biased region" description="Acidic residues" evidence="1">
    <location>
        <begin position="119"/>
        <end position="157"/>
    </location>
</feature>
<evidence type="ECO:0000313" key="2">
    <source>
        <dbReference type="EMBL" id="CAI9118093.1"/>
    </source>
</evidence>
<dbReference type="AlphaFoldDB" id="A0AAV1EEG6"/>
<feature type="region of interest" description="Disordered" evidence="1">
    <location>
        <begin position="393"/>
        <end position="442"/>
    </location>
</feature>
<keyword evidence="3" id="KW-1185">Reference proteome</keyword>
<feature type="region of interest" description="Disordered" evidence="1">
    <location>
        <begin position="562"/>
        <end position="584"/>
    </location>
</feature>
<name>A0AAV1EEG6_OLDCO</name>
<feature type="compositionally biased region" description="Polar residues" evidence="1">
    <location>
        <begin position="519"/>
        <end position="529"/>
    </location>
</feature>
<gene>
    <name evidence="2" type="ORF">OLC1_LOCUS24048</name>
</gene>
<feature type="compositionally biased region" description="Polar residues" evidence="1">
    <location>
        <begin position="181"/>
        <end position="197"/>
    </location>
</feature>
<reference evidence="2" key="1">
    <citation type="submission" date="2023-03" db="EMBL/GenBank/DDBJ databases">
        <authorList>
            <person name="Julca I."/>
        </authorList>
    </citation>
    <scope>NUCLEOTIDE SEQUENCE</scope>
</reference>
<evidence type="ECO:0000256" key="1">
    <source>
        <dbReference type="SAM" id="MobiDB-lite"/>
    </source>
</evidence>
<proteinExistence type="predicted"/>
<evidence type="ECO:0000313" key="3">
    <source>
        <dbReference type="Proteomes" id="UP001161247"/>
    </source>
</evidence>
<dbReference type="Proteomes" id="UP001161247">
    <property type="component" value="Chromosome 9"/>
</dbReference>
<feature type="region of interest" description="Disordered" evidence="1">
    <location>
        <begin position="119"/>
        <end position="231"/>
    </location>
</feature>
<feature type="region of interest" description="Disordered" evidence="1">
    <location>
        <begin position="492"/>
        <end position="550"/>
    </location>
</feature>